<reference evidence="11 12" key="1">
    <citation type="journal article" date="2016" name="Nat. Commun.">
        <title>Thousands of microbial genomes shed light on interconnected biogeochemical processes in an aquifer system.</title>
        <authorList>
            <person name="Anantharaman K."/>
            <person name="Brown C.T."/>
            <person name="Hug L.A."/>
            <person name="Sharon I."/>
            <person name="Castelle C.J."/>
            <person name="Probst A.J."/>
            <person name="Thomas B.C."/>
            <person name="Singh A."/>
            <person name="Wilkins M.J."/>
            <person name="Karaoz U."/>
            <person name="Brodie E.L."/>
            <person name="Williams K.H."/>
            <person name="Hubbard S.S."/>
            <person name="Banfield J.F."/>
        </authorList>
    </citation>
    <scope>NUCLEOTIDE SEQUENCE [LARGE SCALE GENOMIC DNA]</scope>
</reference>
<dbReference type="PANTHER" id="PTHR32182">
    <property type="entry name" value="DNA REPLICATION AND REPAIR PROTEIN RECF"/>
    <property type="match status" value="1"/>
</dbReference>
<dbReference type="PANTHER" id="PTHR32182:SF0">
    <property type="entry name" value="DNA REPLICATION AND REPAIR PROTEIN RECF"/>
    <property type="match status" value="1"/>
</dbReference>
<dbReference type="AlphaFoldDB" id="A0A1G1WCY5"/>
<keyword evidence="6 9" id="KW-0547">Nucleotide-binding</keyword>
<comment type="similarity">
    <text evidence="2 9">Belongs to the RecF family.</text>
</comment>
<evidence type="ECO:0000256" key="9">
    <source>
        <dbReference type="HAMAP-Rule" id="MF_00365"/>
    </source>
</evidence>
<comment type="function">
    <text evidence="9">The RecF protein is involved in DNA metabolism; it is required for DNA replication and normal SOS inducibility. RecF binds preferentially to single-stranded, linear DNA. It also seems to bind ATP.</text>
</comment>
<name>A0A1G1WCY5_9BACT</name>
<evidence type="ECO:0000256" key="7">
    <source>
        <dbReference type="ARBA" id="ARBA00022840"/>
    </source>
</evidence>
<gene>
    <name evidence="9" type="primary">recF</name>
    <name evidence="11" type="ORF">A2Z11_03960</name>
</gene>
<dbReference type="EMBL" id="MHCS01000045">
    <property type="protein sequence ID" value="OGY25553.1"/>
    <property type="molecule type" value="Genomic_DNA"/>
</dbReference>
<organism evidence="11 12">
    <name type="scientific">Candidatus Woykebacteria bacterium RBG_16_43_9</name>
    <dbReference type="NCBI Taxonomy" id="1802596"/>
    <lineage>
        <taxon>Bacteria</taxon>
        <taxon>Candidatus Woykeibacteriota</taxon>
    </lineage>
</organism>
<dbReference type="HAMAP" id="MF_00365">
    <property type="entry name" value="RecF"/>
    <property type="match status" value="1"/>
</dbReference>
<keyword evidence="7 9" id="KW-0067">ATP-binding</keyword>
<dbReference type="GO" id="GO:0000731">
    <property type="term" value="P:DNA synthesis involved in DNA repair"/>
    <property type="evidence" value="ECO:0007669"/>
    <property type="project" value="TreeGrafter"/>
</dbReference>
<dbReference type="GO" id="GO:0005524">
    <property type="term" value="F:ATP binding"/>
    <property type="evidence" value="ECO:0007669"/>
    <property type="project" value="UniProtKB-UniRule"/>
</dbReference>
<evidence type="ECO:0000256" key="5">
    <source>
        <dbReference type="ARBA" id="ARBA00022705"/>
    </source>
</evidence>
<dbReference type="SUPFAM" id="SSF52540">
    <property type="entry name" value="P-loop containing nucleoside triphosphate hydrolases"/>
    <property type="match status" value="1"/>
</dbReference>
<keyword evidence="5 9" id="KW-0235">DNA replication</keyword>
<dbReference type="GO" id="GO:0009432">
    <property type="term" value="P:SOS response"/>
    <property type="evidence" value="ECO:0007669"/>
    <property type="project" value="UniProtKB-UniRule"/>
</dbReference>
<dbReference type="InterPro" id="IPR018078">
    <property type="entry name" value="DNA-binding_RecF_CS"/>
</dbReference>
<dbReference type="GO" id="GO:0006260">
    <property type="term" value="P:DNA replication"/>
    <property type="evidence" value="ECO:0007669"/>
    <property type="project" value="UniProtKB-UniRule"/>
</dbReference>
<proteinExistence type="inferred from homology"/>
<evidence type="ECO:0000313" key="11">
    <source>
        <dbReference type="EMBL" id="OGY25553.1"/>
    </source>
</evidence>
<evidence type="ECO:0000256" key="3">
    <source>
        <dbReference type="ARBA" id="ARBA00020170"/>
    </source>
</evidence>
<dbReference type="InterPro" id="IPR001238">
    <property type="entry name" value="DNA-binding_RecF"/>
</dbReference>
<feature type="binding site" evidence="9">
    <location>
        <begin position="29"/>
        <end position="36"/>
    </location>
    <ligand>
        <name>ATP</name>
        <dbReference type="ChEBI" id="CHEBI:30616"/>
    </ligand>
</feature>
<evidence type="ECO:0000256" key="1">
    <source>
        <dbReference type="ARBA" id="ARBA00004496"/>
    </source>
</evidence>
<dbReference type="InterPro" id="IPR003395">
    <property type="entry name" value="RecF/RecN/SMC_N"/>
</dbReference>
<dbReference type="InterPro" id="IPR042174">
    <property type="entry name" value="RecF_2"/>
</dbReference>
<dbReference type="Gene3D" id="1.20.1050.90">
    <property type="entry name" value="RecF/RecN/SMC, N-terminal domain"/>
    <property type="match status" value="1"/>
</dbReference>
<dbReference type="InterPro" id="IPR027417">
    <property type="entry name" value="P-loop_NTPase"/>
</dbReference>
<dbReference type="GO" id="GO:0003697">
    <property type="term" value="F:single-stranded DNA binding"/>
    <property type="evidence" value="ECO:0007669"/>
    <property type="project" value="UniProtKB-UniRule"/>
</dbReference>
<feature type="domain" description="RecF/RecN/SMC N-terminal" evidence="10">
    <location>
        <begin position="1"/>
        <end position="340"/>
    </location>
</feature>
<evidence type="ECO:0000256" key="4">
    <source>
        <dbReference type="ARBA" id="ARBA00022490"/>
    </source>
</evidence>
<comment type="caution">
    <text evidence="11">The sequence shown here is derived from an EMBL/GenBank/DDBJ whole genome shotgun (WGS) entry which is preliminary data.</text>
</comment>
<keyword evidence="4 9" id="KW-0963">Cytoplasm</keyword>
<protein>
    <recommendedName>
        <fullName evidence="3 9">DNA replication and repair protein RecF</fullName>
    </recommendedName>
</protein>
<dbReference type="GO" id="GO:0006302">
    <property type="term" value="P:double-strand break repair"/>
    <property type="evidence" value="ECO:0007669"/>
    <property type="project" value="TreeGrafter"/>
</dbReference>
<dbReference type="Pfam" id="PF02463">
    <property type="entry name" value="SMC_N"/>
    <property type="match status" value="1"/>
</dbReference>
<accession>A0A1G1WCY5</accession>
<evidence type="ECO:0000256" key="6">
    <source>
        <dbReference type="ARBA" id="ARBA00022741"/>
    </source>
</evidence>
<dbReference type="NCBIfam" id="TIGR00611">
    <property type="entry name" value="recf"/>
    <property type="match status" value="1"/>
</dbReference>
<keyword evidence="9" id="KW-0742">SOS response</keyword>
<evidence type="ECO:0000256" key="8">
    <source>
        <dbReference type="ARBA" id="ARBA00023125"/>
    </source>
</evidence>
<comment type="subcellular location">
    <subcellularLocation>
        <location evidence="1 9">Cytoplasm</location>
    </subcellularLocation>
</comment>
<dbReference type="PROSITE" id="PS00617">
    <property type="entry name" value="RECF_1"/>
    <property type="match status" value="1"/>
</dbReference>
<evidence type="ECO:0000256" key="2">
    <source>
        <dbReference type="ARBA" id="ARBA00008016"/>
    </source>
</evidence>
<keyword evidence="8 9" id="KW-0238">DNA-binding</keyword>
<dbReference type="Gene3D" id="3.40.50.300">
    <property type="entry name" value="P-loop containing nucleotide triphosphate hydrolases"/>
    <property type="match status" value="1"/>
</dbReference>
<dbReference type="STRING" id="1802596.A2Z11_03960"/>
<dbReference type="Proteomes" id="UP000176389">
    <property type="component" value="Unassembled WGS sequence"/>
</dbReference>
<evidence type="ECO:0000259" key="10">
    <source>
        <dbReference type="Pfam" id="PF02463"/>
    </source>
</evidence>
<keyword evidence="9" id="KW-0234">DNA repair</keyword>
<evidence type="ECO:0000313" key="12">
    <source>
        <dbReference type="Proteomes" id="UP000176389"/>
    </source>
</evidence>
<sequence>MIRQLTVKNLRNLELQDTKIYPGYNLIVGENGQGKTNFLEAIYLLAYGKSFRDEKSKIVNWKEEEARVFGKTDNDTLEIIIRKNAENKVLINNKIKKTGALIGRFVCVIFHPQEIEIVSGAPSLRRSWLDRLISTVDKNYLHSLIEYNKALQNKNKLLKMSAADSRMEVWDRILSKLGAKIWMRRRASVDQINQILRRESRRLTNKDVFIDYNSPLISSTLKESENTYYKQLLSKRAQERRLLATIFGPHRDDFRIIFEQTEEKNILQKEVSSFGSRAEQRQSILLLKWAEARLFAEHFGEAPTILLDDVASELDEKNRQLLTHLYARQVIITTTTPTLLPKQIRSKAKVLKMIGGKLQST</sequence>
<dbReference type="GO" id="GO:0005737">
    <property type="term" value="C:cytoplasm"/>
    <property type="evidence" value="ECO:0007669"/>
    <property type="project" value="UniProtKB-SubCell"/>
</dbReference>
<keyword evidence="9" id="KW-0227">DNA damage</keyword>